<dbReference type="Pfam" id="PF12804">
    <property type="entry name" value="NTP_transf_3"/>
    <property type="match status" value="1"/>
</dbReference>
<keyword evidence="3 8" id="KW-0479">Metal-binding</keyword>
<dbReference type="PANTHER" id="PTHR19136">
    <property type="entry name" value="MOLYBDENUM COFACTOR GUANYLYLTRANSFERASE"/>
    <property type="match status" value="1"/>
</dbReference>
<reference evidence="10 11" key="1">
    <citation type="submission" date="2018-11" db="EMBL/GenBank/DDBJ databases">
        <title>Genomic Encyclopedia of Type Strains, Phase IV (KMG-IV): sequencing the most valuable type-strain genomes for metagenomic binning, comparative biology and taxonomic classification.</title>
        <authorList>
            <person name="Goeker M."/>
        </authorList>
    </citation>
    <scope>NUCLEOTIDE SEQUENCE [LARGE SCALE GENOMIC DNA]</scope>
    <source>
        <strain evidence="10 11">DSM 100275</strain>
    </source>
</reference>
<feature type="binding site" evidence="8">
    <location>
        <begin position="11"/>
        <end position="13"/>
    </location>
    <ligand>
        <name>GTP</name>
        <dbReference type="ChEBI" id="CHEBI:37565"/>
    </ligand>
</feature>
<dbReference type="RefSeq" id="WP_245995174.1">
    <property type="nucleotide sequence ID" value="NZ_RJVI01000002.1"/>
</dbReference>
<feature type="binding site" evidence="8">
    <location>
        <position position="100"/>
    </location>
    <ligand>
        <name>Mg(2+)</name>
        <dbReference type="ChEBI" id="CHEBI:18420"/>
    </ligand>
</feature>
<dbReference type="EC" id="2.7.7.77" evidence="8"/>
<comment type="subunit">
    <text evidence="8">Monomer.</text>
</comment>
<dbReference type="CDD" id="cd02503">
    <property type="entry name" value="MobA"/>
    <property type="match status" value="1"/>
</dbReference>
<evidence type="ECO:0000256" key="7">
    <source>
        <dbReference type="ARBA" id="ARBA00023150"/>
    </source>
</evidence>
<dbReference type="Gene3D" id="3.90.550.10">
    <property type="entry name" value="Spore Coat Polysaccharide Biosynthesis Protein SpsA, Chain A"/>
    <property type="match status" value="1"/>
</dbReference>
<keyword evidence="7 8" id="KW-0501">Molybdenum cofactor biosynthesis</keyword>
<comment type="catalytic activity">
    <reaction evidence="8">
        <text>Mo-molybdopterin + GTP + H(+) = Mo-molybdopterin guanine dinucleotide + diphosphate</text>
        <dbReference type="Rhea" id="RHEA:34243"/>
        <dbReference type="ChEBI" id="CHEBI:15378"/>
        <dbReference type="ChEBI" id="CHEBI:33019"/>
        <dbReference type="ChEBI" id="CHEBI:37565"/>
        <dbReference type="ChEBI" id="CHEBI:71302"/>
        <dbReference type="ChEBI" id="CHEBI:71310"/>
        <dbReference type="EC" id="2.7.7.77"/>
    </reaction>
</comment>
<comment type="similarity">
    <text evidence="8">Belongs to the MobA family.</text>
</comment>
<comment type="cofactor">
    <cofactor evidence="8">
        <name>Mg(2+)</name>
        <dbReference type="ChEBI" id="CHEBI:18420"/>
    </cofactor>
</comment>
<evidence type="ECO:0000313" key="10">
    <source>
        <dbReference type="EMBL" id="ROR32320.1"/>
    </source>
</evidence>
<evidence type="ECO:0000256" key="3">
    <source>
        <dbReference type="ARBA" id="ARBA00022723"/>
    </source>
</evidence>
<dbReference type="NCBIfam" id="TIGR02665">
    <property type="entry name" value="molyb_mobA"/>
    <property type="match status" value="1"/>
</dbReference>
<organism evidence="10 11">
    <name type="scientific">Inmirania thermothiophila</name>
    <dbReference type="NCBI Taxonomy" id="1750597"/>
    <lineage>
        <taxon>Bacteria</taxon>
        <taxon>Pseudomonadati</taxon>
        <taxon>Pseudomonadota</taxon>
        <taxon>Gammaproteobacteria</taxon>
        <taxon>Chromatiales</taxon>
        <taxon>Ectothiorhodospiraceae</taxon>
        <taxon>Inmirania</taxon>
    </lineage>
</organism>
<dbReference type="GO" id="GO:1902758">
    <property type="term" value="P:bis(molybdopterin guanine dinucleotide)molybdenum biosynthetic process"/>
    <property type="evidence" value="ECO:0007669"/>
    <property type="project" value="TreeGrafter"/>
</dbReference>
<keyword evidence="10" id="KW-0548">Nucleotidyltransferase</keyword>
<dbReference type="AlphaFoldDB" id="A0A3N1Y0I7"/>
<feature type="binding site" evidence="8">
    <location>
        <position position="70"/>
    </location>
    <ligand>
        <name>GTP</name>
        <dbReference type="ChEBI" id="CHEBI:37565"/>
    </ligand>
</feature>
<feature type="binding site" evidence="8">
    <location>
        <position position="100"/>
    </location>
    <ligand>
        <name>GTP</name>
        <dbReference type="ChEBI" id="CHEBI:37565"/>
    </ligand>
</feature>
<dbReference type="SUPFAM" id="SSF53448">
    <property type="entry name" value="Nucleotide-diphospho-sugar transferases"/>
    <property type="match status" value="1"/>
</dbReference>
<dbReference type="Proteomes" id="UP000276634">
    <property type="component" value="Unassembled WGS sequence"/>
</dbReference>
<dbReference type="GO" id="GO:0061603">
    <property type="term" value="F:molybdenum cofactor guanylyltransferase activity"/>
    <property type="evidence" value="ECO:0007669"/>
    <property type="project" value="UniProtKB-EC"/>
</dbReference>
<keyword evidence="5 8" id="KW-0460">Magnesium</keyword>
<evidence type="ECO:0000256" key="6">
    <source>
        <dbReference type="ARBA" id="ARBA00023134"/>
    </source>
</evidence>
<accession>A0A3N1Y0I7</accession>
<evidence type="ECO:0000256" key="4">
    <source>
        <dbReference type="ARBA" id="ARBA00022741"/>
    </source>
</evidence>
<name>A0A3N1Y0I7_9GAMM</name>
<keyword evidence="4 8" id="KW-0547">Nucleotide-binding</keyword>
<dbReference type="PANTHER" id="PTHR19136:SF81">
    <property type="entry name" value="MOLYBDENUM COFACTOR GUANYLYLTRANSFERASE"/>
    <property type="match status" value="1"/>
</dbReference>
<keyword evidence="11" id="KW-1185">Reference proteome</keyword>
<evidence type="ECO:0000256" key="5">
    <source>
        <dbReference type="ARBA" id="ARBA00022842"/>
    </source>
</evidence>
<comment type="caution">
    <text evidence="10">The sequence shown here is derived from an EMBL/GenBank/DDBJ whole genome shotgun (WGS) entry which is preliminary data.</text>
</comment>
<gene>
    <name evidence="8" type="primary">mobA</name>
    <name evidence="10" type="ORF">EDC57_1518</name>
</gene>
<dbReference type="HAMAP" id="MF_00316">
    <property type="entry name" value="MobA"/>
    <property type="match status" value="1"/>
</dbReference>
<comment type="function">
    <text evidence="8">Transfers a GMP moiety from GTP to Mo-molybdopterin (Mo-MPT) cofactor (Moco or molybdenum cofactor) to form Mo-molybdopterin guanine dinucleotide (Mo-MGD) cofactor.</text>
</comment>
<proteinExistence type="inferred from homology"/>
<dbReference type="GO" id="GO:0005737">
    <property type="term" value="C:cytoplasm"/>
    <property type="evidence" value="ECO:0007669"/>
    <property type="project" value="UniProtKB-SubCell"/>
</dbReference>
<evidence type="ECO:0000256" key="2">
    <source>
        <dbReference type="ARBA" id="ARBA00022679"/>
    </source>
</evidence>
<keyword evidence="2 8" id="KW-0808">Transferase</keyword>
<sequence>MSAAGVTGAVLAGGRGRRMGGRDKGLLELAGRPLAAHILDALRPQCEALLINANRNREAYEALGVPVVGDALAGFQGPLAGFAAALAAATTPLVATVPCDSPLVPPDLVARLRAALEAAGAEIAVAHDGRRLQPVFALLRRELLPSLEAYLAAGDRKIDLWYPRHRTVEVDFSDRPEAFMNANEPEQLAELAARVGAGGRP</sequence>
<comment type="subcellular location">
    <subcellularLocation>
        <location evidence="8">Cytoplasm</location>
    </subcellularLocation>
</comment>
<dbReference type="EMBL" id="RJVI01000002">
    <property type="protein sequence ID" value="ROR32320.1"/>
    <property type="molecule type" value="Genomic_DNA"/>
</dbReference>
<dbReference type="GO" id="GO:0046872">
    <property type="term" value="F:metal ion binding"/>
    <property type="evidence" value="ECO:0007669"/>
    <property type="project" value="UniProtKB-KW"/>
</dbReference>
<dbReference type="GO" id="GO:0005525">
    <property type="term" value="F:GTP binding"/>
    <property type="evidence" value="ECO:0007669"/>
    <property type="project" value="UniProtKB-UniRule"/>
</dbReference>
<dbReference type="InterPro" id="IPR025877">
    <property type="entry name" value="MobA-like_NTP_Trfase"/>
</dbReference>
<evidence type="ECO:0000313" key="11">
    <source>
        <dbReference type="Proteomes" id="UP000276634"/>
    </source>
</evidence>
<protein>
    <recommendedName>
        <fullName evidence="8">Molybdenum cofactor guanylyltransferase</fullName>
        <shortName evidence="8">MoCo guanylyltransferase</shortName>
        <ecNumber evidence="8">2.7.7.77</ecNumber>
    </recommendedName>
    <alternativeName>
        <fullName evidence="8">GTP:molybdopterin guanylyltransferase</fullName>
    </alternativeName>
    <alternativeName>
        <fullName evidence="8">Mo-MPT guanylyltransferase</fullName>
    </alternativeName>
    <alternativeName>
        <fullName evidence="8">Molybdopterin guanylyltransferase</fullName>
    </alternativeName>
    <alternativeName>
        <fullName evidence="8">Molybdopterin-guanine dinucleotide synthase</fullName>
        <shortName evidence="8">MGD synthase</shortName>
    </alternativeName>
</protein>
<feature type="binding site" evidence="8">
    <location>
        <position position="52"/>
    </location>
    <ligand>
        <name>GTP</name>
        <dbReference type="ChEBI" id="CHEBI:37565"/>
    </ligand>
</feature>
<feature type="domain" description="MobA-like NTP transferase" evidence="9">
    <location>
        <begin position="8"/>
        <end position="158"/>
    </location>
</feature>
<dbReference type="InterPro" id="IPR013482">
    <property type="entry name" value="Molybde_CF_guanTrfase"/>
</dbReference>
<evidence type="ECO:0000259" key="9">
    <source>
        <dbReference type="Pfam" id="PF12804"/>
    </source>
</evidence>
<evidence type="ECO:0000256" key="1">
    <source>
        <dbReference type="ARBA" id="ARBA00022490"/>
    </source>
</evidence>
<feature type="binding site" evidence="8">
    <location>
        <position position="24"/>
    </location>
    <ligand>
        <name>GTP</name>
        <dbReference type="ChEBI" id="CHEBI:37565"/>
    </ligand>
</feature>
<evidence type="ECO:0000256" key="8">
    <source>
        <dbReference type="HAMAP-Rule" id="MF_00316"/>
    </source>
</evidence>
<keyword evidence="6 8" id="KW-0342">GTP-binding</keyword>
<keyword evidence="1 8" id="KW-0963">Cytoplasm</keyword>
<comment type="domain">
    <text evidence="8">The N-terminal domain determines nucleotide recognition and specific binding, while the C-terminal domain determines the specific binding to the target protein.</text>
</comment>
<dbReference type="InterPro" id="IPR029044">
    <property type="entry name" value="Nucleotide-diphossugar_trans"/>
</dbReference>